<dbReference type="InterPro" id="IPR015915">
    <property type="entry name" value="Kelch-typ_b-propeller"/>
</dbReference>
<organism evidence="2 3">
    <name type="scientific">Brassica cretica</name>
    <name type="common">Mustard</name>
    <dbReference type="NCBI Taxonomy" id="69181"/>
    <lineage>
        <taxon>Eukaryota</taxon>
        <taxon>Viridiplantae</taxon>
        <taxon>Streptophyta</taxon>
        <taxon>Embryophyta</taxon>
        <taxon>Tracheophyta</taxon>
        <taxon>Spermatophyta</taxon>
        <taxon>Magnoliopsida</taxon>
        <taxon>eudicotyledons</taxon>
        <taxon>Gunneridae</taxon>
        <taxon>Pentapetalae</taxon>
        <taxon>rosids</taxon>
        <taxon>malvids</taxon>
        <taxon>Brassicales</taxon>
        <taxon>Brassicaceae</taxon>
        <taxon>Brassiceae</taxon>
        <taxon>Brassica</taxon>
    </lineage>
</organism>
<gene>
    <name evidence="2" type="ORF">DY000_02029536</name>
</gene>
<evidence type="ECO:0000313" key="3">
    <source>
        <dbReference type="Proteomes" id="UP000266723"/>
    </source>
</evidence>
<comment type="caution">
    <text evidence="2">The sequence shown here is derived from an EMBL/GenBank/DDBJ whole genome shotgun (WGS) entry which is preliminary data.</text>
</comment>
<keyword evidence="3" id="KW-1185">Reference proteome</keyword>
<evidence type="ECO:0000313" key="2">
    <source>
        <dbReference type="EMBL" id="KAF3581865.1"/>
    </source>
</evidence>
<feature type="domain" description="FKB95-like N-terminal Kelch" evidence="1">
    <location>
        <begin position="1"/>
        <end position="238"/>
    </location>
</feature>
<reference evidence="2 3" key="1">
    <citation type="journal article" date="2020" name="BMC Genomics">
        <title>Intraspecific diversification of the crop wild relative Brassica cretica Lam. using demographic model selection.</title>
        <authorList>
            <person name="Kioukis A."/>
            <person name="Michalopoulou V.A."/>
            <person name="Briers L."/>
            <person name="Pirintsos S."/>
            <person name="Studholme D.J."/>
            <person name="Pavlidis P."/>
            <person name="Sarris P.F."/>
        </authorList>
    </citation>
    <scope>NUCLEOTIDE SEQUENCE [LARGE SCALE GENOMIC DNA]</scope>
    <source>
        <strain evidence="3">cv. PFS-1207/04</strain>
    </source>
</reference>
<dbReference type="InterPro" id="IPR057499">
    <property type="entry name" value="Kelch_FKB95"/>
</dbReference>
<proteinExistence type="predicted"/>
<dbReference type="SUPFAM" id="SSF117281">
    <property type="entry name" value="Kelch motif"/>
    <property type="match status" value="1"/>
</dbReference>
<dbReference type="PANTHER" id="PTHR24414:SF151">
    <property type="entry name" value="F-BOX DOMAIN-CONTAINING PROTEIN"/>
    <property type="match status" value="1"/>
</dbReference>
<accession>A0ABQ7DXJ2</accession>
<evidence type="ECO:0000259" key="1">
    <source>
        <dbReference type="Pfam" id="PF25210"/>
    </source>
</evidence>
<dbReference type="Proteomes" id="UP000266723">
    <property type="component" value="Unassembled WGS sequence"/>
</dbReference>
<dbReference type="PANTHER" id="PTHR24414">
    <property type="entry name" value="F-BOX/KELCH-REPEAT PROTEIN SKIP4"/>
    <property type="match status" value="1"/>
</dbReference>
<dbReference type="Gene3D" id="2.120.10.80">
    <property type="entry name" value="Kelch-type beta propeller"/>
    <property type="match status" value="1"/>
</dbReference>
<dbReference type="Pfam" id="PF25210">
    <property type="entry name" value="Kelch_FKB95"/>
    <property type="match status" value="1"/>
</dbReference>
<protein>
    <recommendedName>
        <fullName evidence="1">FKB95-like N-terminal Kelch domain-containing protein</fullName>
    </recommendedName>
</protein>
<name>A0ABQ7DXJ2_BRACR</name>
<dbReference type="EMBL" id="QGKV02000649">
    <property type="protein sequence ID" value="KAF3581865.1"/>
    <property type="molecule type" value="Genomic_DNA"/>
</dbReference>
<sequence>MPRMGGFVAVGSRIYVFGGLTSYQHIKVLTNAISIDCRSQTVHLLPSMNVTMSVSVADIIDGKIYVTGYCSNMAVFNTETQMWESKTTPETMIGYLWPGECVVMAGKMYMRDHINSFVYVYEPKESKWETDKMLNKFKWKHACVVDDVLYYYDSVSAMLRAYDPKESSWLVVNGLKELLAEARYSVCSYTGSYGGKLAMFFPKTTGRTKAIRCAEISLKRRRQGKEIWGKVEWCDDVLVGDDFYVKKSLDVIV</sequence>
<dbReference type="InterPro" id="IPR050354">
    <property type="entry name" value="F-box/kelch-repeat_ARATH"/>
</dbReference>